<dbReference type="EMBL" id="KQ434905">
    <property type="protein sequence ID" value="KZC11272.1"/>
    <property type="molecule type" value="Genomic_DNA"/>
</dbReference>
<accession>A0A154PHH9</accession>
<comment type="catalytic activity">
    <reaction evidence="3">
        <text>a 1,2-diacyl-sn-glycero-3-phosphate(in) = a 1,2-diacyl-sn-glycero-3-phosphate(out)</text>
        <dbReference type="Rhea" id="RHEA:36435"/>
        <dbReference type="ChEBI" id="CHEBI:58608"/>
    </reaction>
</comment>
<dbReference type="Pfam" id="PF05254">
    <property type="entry name" value="UPF0203"/>
    <property type="match status" value="1"/>
</dbReference>
<evidence type="ECO:0000313" key="4">
    <source>
        <dbReference type="EMBL" id="KZC11272.1"/>
    </source>
</evidence>
<sequence>MEACKELKTKYDHCFNVWFSEKFLRGVNDDSECAALLKVYTECVAVSYSAEFTLHIFLFNAMKMRNN</sequence>
<dbReference type="GO" id="GO:0005829">
    <property type="term" value="C:cytosol"/>
    <property type="evidence" value="ECO:0007669"/>
    <property type="project" value="TreeGrafter"/>
</dbReference>
<gene>
    <name evidence="4" type="ORF">WN55_02363</name>
</gene>
<evidence type="ECO:0000313" key="5">
    <source>
        <dbReference type="Proteomes" id="UP000076502"/>
    </source>
</evidence>
<organism evidence="4 5">
    <name type="scientific">Dufourea novaeangliae</name>
    <name type="common">Sweat bee</name>
    <dbReference type="NCBI Taxonomy" id="178035"/>
    <lineage>
        <taxon>Eukaryota</taxon>
        <taxon>Metazoa</taxon>
        <taxon>Ecdysozoa</taxon>
        <taxon>Arthropoda</taxon>
        <taxon>Hexapoda</taxon>
        <taxon>Insecta</taxon>
        <taxon>Pterygota</taxon>
        <taxon>Neoptera</taxon>
        <taxon>Endopterygota</taxon>
        <taxon>Hymenoptera</taxon>
        <taxon>Apocrita</taxon>
        <taxon>Aculeata</taxon>
        <taxon>Apoidea</taxon>
        <taxon>Anthophila</taxon>
        <taxon>Halictidae</taxon>
        <taxon>Rophitinae</taxon>
        <taxon>Dufourea</taxon>
    </lineage>
</organism>
<dbReference type="STRING" id="178035.A0A154PHH9"/>
<dbReference type="PANTHER" id="PTHR46403">
    <property type="entry name" value="TP53-REGULATED INHIBITOR OF APOPTOSIS 1"/>
    <property type="match status" value="1"/>
</dbReference>
<evidence type="ECO:0000256" key="2">
    <source>
        <dbReference type="ARBA" id="ARBA00023157"/>
    </source>
</evidence>
<dbReference type="GO" id="GO:1990050">
    <property type="term" value="F:phosphatidic acid transfer activity"/>
    <property type="evidence" value="ECO:0007669"/>
    <property type="project" value="TreeGrafter"/>
</dbReference>
<dbReference type="Proteomes" id="UP000076502">
    <property type="component" value="Unassembled WGS sequence"/>
</dbReference>
<keyword evidence="5" id="KW-1185">Reference proteome</keyword>
<dbReference type="GO" id="GO:0005634">
    <property type="term" value="C:nucleus"/>
    <property type="evidence" value="ECO:0007669"/>
    <property type="project" value="TreeGrafter"/>
</dbReference>
<dbReference type="OrthoDB" id="19091at2759"/>
<name>A0A154PHH9_DUFNO</name>
<evidence type="ECO:0000256" key="1">
    <source>
        <dbReference type="ARBA" id="ARBA00006196"/>
    </source>
</evidence>
<keyword evidence="2" id="KW-1015">Disulfide bond</keyword>
<dbReference type="PANTHER" id="PTHR46403:SF1">
    <property type="entry name" value="TP53-REGULATED INHIBITOR OF APOPTOSIS 1"/>
    <property type="match status" value="1"/>
</dbReference>
<protein>
    <submittedName>
        <fullName evidence="4">TP53-regulated inhibitor of apoptosis 1</fullName>
    </submittedName>
</protein>
<comment type="similarity">
    <text evidence="1">Belongs to the TRIAP1/MDM35 family.</text>
</comment>
<reference evidence="4 5" key="1">
    <citation type="submission" date="2015-07" db="EMBL/GenBank/DDBJ databases">
        <title>The genome of Dufourea novaeangliae.</title>
        <authorList>
            <person name="Pan H."/>
            <person name="Kapheim K."/>
        </authorList>
    </citation>
    <scope>NUCLEOTIDE SEQUENCE [LARGE SCALE GENOMIC DNA]</scope>
    <source>
        <strain evidence="4">0120121106</strain>
        <tissue evidence="4">Whole body</tissue>
    </source>
</reference>
<dbReference type="AlphaFoldDB" id="A0A154PHH9"/>
<dbReference type="InterPro" id="IPR007918">
    <property type="entry name" value="MDM35_apoptosis"/>
</dbReference>
<evidence type="ECO:0000256" key="3">
    <source>
        <dbReference type="ARBA" id="ARBA00023706"/>
    </source>
</evidence>
<proteinExistence type="inferred from homology"/>
<dbReference type="GO" id="GO:0045332">
    <property type="term" value="P:phospholipid translocation"/>
    <property type="evidence" value="ECO:0007669"/>
    <property type="project" value="TreeGrafter"/>
</dbReference>
<dbReference type="GO" id="GO:0005758">
    <property type="term" value="C:mitochondrial intermembrane space"/>
    <property type="evidence" value="ECO:0007669"/>
    <property type="project" value="TreeGrafter"/>
</dbReference>